<organism evidence="2 3">
    <name type="scientific">Natronolimnobius baerhuensis</name>
    <dbReference type="NCBI Taxonomy" id="253108"/>
    <lineage>
        <taxon>Archaea</taxon>
        <taxon>Methanobacteriati</taxon>
        <taxon>Methanobacteriota</taxon>
        <taxon>Stenosarchaea group</taxon>
        <taxon>Halobacteria</taxon>
        <taxon>Halobacteriales</taxon>
        <taxon>Natrialbaceae</taxon>
        <taxon>Natronolimnobius</taxon>
    </lineage>
</organism>
<keyword evidence="3" id="KW-1185">Reference proteome</keyword>
<proteinExistence type="predicted"/>
<name>A0A202E4Y8_9EURY</name>
<evidence type="ECO:0000313" key="3">
    <source>
        <dbReference type="Proteomes" id="UP000196084"/>
    </source>
</evidence>
<sequence length="104" mass="11760">MDSLLENASGDDANALESYDLEDLGNVKDDWEGMTMYVPEDLHNALNLAYRELSLETAQATNYDLQKLQDFYPLLIAVGLNNLDQSDTDDLLSMLEYLQSEYGE</sequence>
<gene>
    <name evidence="2" type="ORF">B2G88_16545</name>
</gene>
<feature type="domain" description="DUF8160" evidence="1">
    <location>
        <begin position="16"/>
        <end position="99"/>
    </location>
</feature>
<dbReference type="InterPro" id="IPR058474">
    <property type="entry name" value="DUF8160"/>
</dbReference>
<evidence type="ECO:0000313" key="2">
    <source>
        <dbReference type="EMBL" id="OVE83274.1"/>
    </source>
</evidence>
<protein>
    <recommendedName>
        <fullName evidence="1">DUF8160 domain-containing protein</fullName>
    </recommendedName>
</protein>
<dbReference type="EMBL" id="MWPH01000004">
    <property type="protein sequence ID" value="OVE83274.1"/>
    <property type="molecule type" value="Genomic_DNA"/>
</dbReference>
<accession>A0A202E4Y8</accession>
<dbReference type="Pfam" id="PF26492">
    <property type="entry name" value="DUF8160"/>
    <property type="match status" value="1"/>
</dbReference>
<evidence type="ECO:0000259" key="1">
    <source>
        <dbReference type="Pfam" id="PF26492"/>
    </source>
</evidence>
<comment type="caution">
    <text evidence="2">The sequence shown here is derived from an EMBL/GenBank/DDBJ whole genome shotgun (WGS) entry which is preliminary data.</text>
</comment>
<reference evidence="2 3" key="1">
    <citation type="submission" date="2017-02" db="EMBL/GenBank/DDBJ databases">
        <title>Natronthermophilus aegyptiacus gen. nov.,sp. nov., an aerobic, extremely halophilic alkalithermophilic archaeon isolated from the athalassohaline Wadi An Natrun, Egypt.</title>
        <authorList>
            <person name="Zhao B."/>
        </authorList>
    </citation>
    <scope>NUCLEOTIDE SEQUENCE [LARGE SCALE GENOMIC DNA]</scope>
    <source>
        <strain evidence="2 3">CGMCC 1.3597</strain>
    </source>
</reference>
<dbReference type="Proteomes" id="UP000196084">
    <property type="component" value="Unassembled WGS sequence"/>
</dbReference>
<dbReference type="AlphaFoldDB" id="A0A202E4Y8"/>